<feature type="compositionally biased region" description="Low complexity" evidence="1">
    <location>
        <begin position="83"/>
        <end position="97"/>
    </location>
</feature>
<evidence type="ECO:0000256" key="1">
    <source>
        <dbReference type="SAM" id="MobiDB-lite"/>
    </source>
</evidence>
<dbReference type="Proteomes" id="UP001165190">
    <property type="component" value="Unassembled WGS sequence"/>
</dbReference>
<reference evidence="2" key="1">
    <citation type="submission" date="2023-05" db="EMBL/GenBank/DDBJ databases">
        <title>Genome and transcriptome analyses reveal genes involved in the formation of fine ridges on petal epidermal cells in Hibiscus trionum.</title>
        <authorList>
            <person name="Koshimizu S."/>
            <person name="Masuda S."/>
            <person name="Ishii T."/>
            <person name="Shirasu K."/>
            <person name="Hoshino A."/>
            <person name="Arita M."/>
        </authorList>
    </citation>
    <scope>NUCLEOTIDE SEQUENCE</scope>
    <source>
        <strain evidence="2">Hamamatsu line</strain>
    </source>
</reference>
<dbReference type="AlphaFoldDB" id="A0A9W7HJN9"/>
<protein>
    <submittedName>
        <fullName evidence="2">Uncharacterized protein</fullName>
    </submittedName>
</protein>
<dbReference type="OrthoDB" id="4062651at2759"/>
<keyword evidence="3" id="KW-1185">Reference proteome</keyword>
<dbReference type="InterPro" id="IPR011009">
    <property type="entry name" value="Kinase-like_dom_sf"/>
</dbReference>
<dbReference type="EMBL" id="BSYR01000016">
    <property type="protein sequence ID" value="GMI78639.1"/>
    <property type="molecule type" value="Genomic_DNA"/>
</dbReference>
<comment type="caution">
    <text evidence="2">The sequence shown here is derived from an EMBL/GenBank/DDBJ whole genome shotgun (WGS) entry which is preliminary data.</text>
</comment>
<name>A0A9W7HJN9_HIBTR</name>
<dbReference type="Gene3D" id="1.10.510.10">
    <property type="entry name" value="Transferase(Phosphotransferase) domain 1"/>
    <property type="match status" value="1"/>
</dbReference>
<evidence type="ECO:0000313" key="2">
    <source>
        <dbReference type="EMBL" id="GMI78639.1"/>
    </source>
</evidence>
<accession>A0A9W7HJN9</accession>
<gene>
    <name evidence="2" type="ORF">HRI_001533200</name>
</gene>
<dbReference type="SUPFAM" id="SSF56112">
    <property type="entry name" value="Protein kinase-like (PK-like)"/>
    <property type="match status" value="1"/>
</dbReference>
<sequence>MLAGRRPISHGKNIVREVNTAHQSGMTFSITDSRMGCYPSECIERIVGLALSCCQDKTENRPSMPDMVRELECMLKMTPETESVSSDSAYSNSNSGSCYHHLRRPMVTPR</sequence>
<organism evidence="2 3">
    <name type="scientific">Hibiscus trionum</name>
    <name type="common">Flower of an hour</name>
    <dbReference type="NCBI Taxonomy" id="183268"/>
    <lineage>
        <taxon>Eukaryota</taxon>
        <taxon>Viridiplantae</taxon>
        <taxon>Streptophyta</taxon>
        <taxon>Embryophyta</taxon>
        <taxon>Tracheophyta</taxon>
        <taxon>Spermatophyta</taxon>
        <taxon>Magnoliopsida</taxon>
        <taxon>eudicotyledons</taxon>
        <taxon>Gunneridae</taxon>
        <taxon>Pentapetalae</taxon>
        <taxon>rosids</taxon>
        <taxon>malvids</taxon>
        <taxon>Malvales</taxon>
        <taxon>Malvaceae</taxon>
        <taxon>Malvoideae</taxon>
        <taxon>Hibiscus</taxon>
    </lineage>
</organism>
<feature type="region of interest" description="Disordered" evidence="1">
    <location>
        <begin position="82"/>
        <end position="110"/>
    </location>
</feature>
<evidence type="ECO:0000313" key="3">
    <source>
        <dbReference type="Proteomes" id="UP001165190"/>
    </source>
</evidence>
<proteinExistence type="predicted"/>